<dbReference type="GeneID" id="85385416"/>
<reference evidence="1" key="1">
    <citation type="submission" date="2021-12" db="EMBL/GenBank/DDBJ databases">
        <title>Comparative genomics, transcriptomics and evolutionary studies reveal genomic signatures of adaptation to plant cell wall in hemibiotrophic fungi.</title>
        <authorList>
            <consortium name="DOE Joint Genome Institute"/>
            <person name="Baroncelli R."/>
            <person name="Diaz J.F."/>
            <person name="Benocci T."/>
            <person name="Peng M."/>
            <person name="Battaglia E."/>
            <person name="Haridas S."/>
            <person name="Andreopoulos W."/>
            <person name="Labutti K."/>
            <person name="Pangilinan J."/>
            <person name="Floch G.L."/>
            <person name="Makela M.R."/>
            <person name="Henrissat B."/>
            <person name="Grigoriev I.V."/>
            <person name="Crouch J.A."/>
            <person name="De Vries R.P."/>
            <person name="Sukno S.A."/>
            <person name="Thon M.R."/>
        </authorList>
    </citation>
    <scope>NUCLEOTIDE SEQUENCE</scope>
    <source>
        <strain evidence="1">CBS 112980</strain>
    </source>
</reference>
<comment type="caution">
    <text evidence="1">The sequence shown here is derived from an EMBL/GenBank/DDBJ whole genome shotgun (WGS) entry which is preliminary data.</text>
</comment>
<gene>
    <name evidence="1" type="ORF">BDZ83DRAFT_179845</name>
</gene>
<keyword evidence="2" id="KW-1185">Reference proteome</keyword>
<dbReference type="EMBL" id="JAHMHS010000021">
    <property type="protein sequence ID" value="KAK1727888.1"/>
    <property type="molecule type" value="Genomic_DNA"/>
</dbReference>
<protein>
    <submittedName>
        <fullName evidence="1">Uncharacterized protein</fullName>
    </submittedName>
</protein>
<proteinExistence type="predicted"/>
<evidence type="ECO:0000313" key="1">
    <source>
        <dbReference type="EMBL" id="KAK1727888.1"/>
    </source>
</evidence>
<dbReference type="Proteomes" id="UP001244207">
    <property type="component" value="Unassembled WGS sequence"/>
</dbReference>
<sequence length="215" mass="23523">MTKKAWRKGAVASVLLYVLKYPIFVELSVILLTEAHKRGCVVGIPERLDSPTCRNIPSSSTILHNQRVSSSQQECAVRQRLAKLSQPWVTAPAVRAASATSAKNTRSCIVPLRKVETMDRRAFDGLCLRTRSTGWQPALSTSPTSPGSRVRLAGWRSLRSTGHGVRNSILRSVGVGVLLPGNAALPRSHIAFPSVPPSMPCRKTRSHQYHIAREA</sequence>
<evidence type="ECO:0000313" key="2">
    <source>
        <dbReference type="Proteomes" id="UP001244207"/>
    </source>
</evidence>
<dbReference type="RefSeq" id="XP_060367943.1">
    <property type="nucleotide sequence ID" value="XM_060501517.1"/>
</dbReference>
<name>A0AAD8XJE4_GLOAC</name>
<accession>A0AAD8XJE4</accession>
<dbReference type="AlphaFoldDB" id="A0AAD8XJE4"/>
<organism evidence="1 2">
    <name type="scientific">Glomerella acutata</name>
    <name type="common">Colletotrichum acutatum</name>
    <dbReference type="NCBI Taxonomy" id="27357"/>
    <lineage>
        <taxon>Eukaryota</taxon>
        <taxon>Fungi</taxon>
        <taxon>Dikarya</taxon>
        <taxon>Ascomycota</taxon>
        <taxon>Pezizomycotina</taxon>
        <taxon>Sordariomycetes</taxon>
        <taxon>Hypocreomycetidae</taxon>
        <taxon>Glomerellales</taxon>
        <taxon>Glomerellaceae</taxon>
        <taxon>Colletotrichum</taxon>
        <taxon>Colletotrichum acutatum species complex</taxon>
    </lineage>
</organism>